<dbReference type="EMBL" id="LAZR01002834">
    <property type="protein sequence ID" value="KKN25043.1"/>
    <property type="molecule type" value="Genomic_DNA"/>
</dbReference>
<comment type="caution">
    <text evidence="1">The sequence shown here is derived from an EMBL/GenBank/DDBJ whole genome shotgun (WGS) entry which is preliminary data.</text>
</comment>
<dbReference type="AlphaFoldDB" id="A0A0F9S6V5"/>
<protein>
    <submittedName>
        <fullName evidence="1">Uncharacterized protein</fullName>
    </submittedName>
</protein>
<reference evidence="1" key="1">
    <citation type="journal article" date="2015" name="Nature">
        <title>Complex archaea that bridge the gap between prokaryotes and eukaryotes.</title>
        <authorList>
            <person name="Spang A."/>
            <person name="Saw J.H."/>
            <person name="Jorgensen S.L."/>
            <person name="Zaremba-Niedzwiedzka K."/>
            <person name="Martijn J."/>
            <person name="Lind A.E."/>
            <person name="van Eijk R."/>
            <person name="Schleper C."/>
            <person name="Guy L."/>
            <person name="Ettema T.J."/>
        </authorList>
    </citation>
    <scope>NUCLEOTIDE SEQUENCE</scope>
</reference>
<evidence type="ECO:0000313" key="1">
    <source>
        <dbReference type="EMBL" id="KKN25043.1"/>
    </source>
</evidence>
<name>A0A0F9S6V5_9ZZZZ</name>
<sequence>MKLKPKFILRLVKEPLEKRGIDFESDIILVRI</sequence>
<accession>A0A0F9S6V5</accession>
<gene>
    <name evidence="1" type="ORF">LCGC14_0888760</name>
</gene>
<proteinExistence type="predicted"/>
<organism evidence="1">
    <name type="scientific">marine sediment metagenome</name>
    <dbReference type="NCBI Taxonomy" id="412755"/>
    <lineage>
        <taxon>unclassified sequences</taxon>
        <taxon>metagenomes</taxon>
        <taxon>ecological metagenomes</taxon>
    </lineage>
</organism>